<proteinExistence type="predicted"/>
<organism evidence="2">
    <name type="scientific">Ostreobium quekettii</name>
    <dbReference type="NCBI Taxonomy" id="121088"/>
    <lineage>
        <taxon>Eukaryota</taxon>
        <taxon>Viridiplantae</taxon>
        <taxon>Chlorophyta</taxon>
        <taxon>core chlorophytes</taxon>
        <taxon>Ulvophyceae</taxon>
        <taxon>TCBD clade</taxon>
        <taxon>Bryopsidales</taxon>
        <taxon>Ostreobineae</taxon>
        <taxon>Ostreobiaceae</taxon>
        <taxon>Ostreobium</taxon>
    </lineage>
</organism>
<dbReference type="GO" id="GO:0004519">
    <property type="term" value="F:endonuclease activity"/>
    <property type="evidence" value="ECO:0007669"/>
    <property type="project" value="UniProtKB-KW"/>
</dbReference>
<dbReference type="InterPro" id="IPR004860">
    <property type="entry name" value="LAGLIDADG_dom"/>
</dbReference>
<name>A0A650BXH0_9CHLO</name>
<reference evidence="2" key="1">
    <citation type="journal article" date="2019" name="PeerJ">
        <title>The inflated mitochondrial genomes of siphonous green algae reflect processes driving expansion of noncoding DNA and proliferation of introns.</title>
        <authorList>
            <person name="Repetti S.I."/>
            <person name="Jackson C.J."/>
            <person name="Judd L.M."/>
            <person name="Wick R.R."/>
            <person name="Holt K.E."/>
            <person name="Verbruggen H."/>
        </authorList>
    </citation>
    <scope>NUCLEOTIDE SEQUENCE</scope>
    <source>
        <strain evidence="2">SAG6.99</strain>
    </source>
</reference>
<dbReference type="Pfam" id="PF03161">
    <property type="entry name" value="LAGLIDADG_2"/>
    <property type="match status" value="1"/>
</dbReference>
<dbReference type="RefSeq" id="YP_009720760.1">
    <property type="nucleotide sequence ID" value="NC_045361.1"/>
</dbReference>
<accession>A0A650BXH0</accession>
<geneLocation type="mitochondrion" evidence="2"/>
<dbReference type="SUPFAM" id="SSF55608">
    <property type="entry name" value="Homing endonucleases"/>
    <property type="match status" value="1"/>
</dbReference>
<dbReference type="InterPro" id="IPR027434">
    <property type="entry name" value="Homing_endonucl"/>
</dbReference>
<keyword evidence="2" id="KW-0255">Endonuclease</keyword>
<dbReference type="AlphaFoldDB" id="A0A650BXH0"/>
<dbReference type="Gene3D" id="3.10.28.10">
    <property type="entry name" value="Homing endonucleases"/>
    <property type="match status" value="1"/>
</dbReference>
<keyword evidence="2" id="KW-0378">Hydrolase</keyword>
<feature type="domain" description="Homing endonuclease LAGLIDADG" evidence="1">
    <location>
        <begin position="29"/>
        <end position="99"/>
    </location>
</feature>
<keyword evidence="2" id="KW-0540">Nuclease</keyword>
<evidence type="ECO:0000313" key="2">
    <source>
        <dbReference type="EMBL" id="QGQ61972.1"/>
    </source>
</evidence>
<dbReference type="GeneID" id="42903347"/>
<protein>
    <submittedName>
        <fullName evidence="2">Putative LAGLIDADG endonuclease</fullName>
    </submittedName>
</protein>
<gene>
    <name evidence="2" type="primary">orf113</name>
</gene>
<sequence length="113" mass="12958">MQVPSDLAFGCEAGACRFGSALRFAFGSQLLTPRALAYWFMDDGSCHTRNRKLYYVFSSQFFLLEDQKTLRDNFEISATIKKPPLAPYYVLYIRSESTKRSVDYPLPTSLFCL</sequence>
<keyword evidence="2" id="KW-0496">Mitochondrion</keyword>
<evidence type="ECO:0000259" key="1">
    <source>
        <dbReference type="Pfam" id="PF03161"/>
    </source>
</evidence>
<dbReference type="EMBL" id="MN514984">
    <property type="protein sequence ID" value="QGQ61972.1"/>
    <property type="molecule type" value="Genomic_DNA"/>
</dbReference>